<dbReference type="eggNOG" id="COG3391">
    <property type="taxonomic scope" value="Bacteria"/>
</dbReference>
<organism evidence="4 5">
    <name type="scientific">Rhodovulum sulfidophilum</name>
    <name type="common">Rhodobacter sulfidophilus</name>
    <dbReference type="NCBI Taxonomy" id="35806"/>
    <lineage>
        <taxon>Bacteria</taxon>
        <taxon>Pseudomonadati</taxon>
        <taxon>Pseudomonadota</taxon>
        <taxon>Alphaproteobacteria</taxon>
        <taxon>Rhodobacterales</taxon>
        <taxon>Paracoccaceae</taxon>
        <taxon>Rhodovulum</taxon>
    </lineage>
</organism>
<dbReference type="CDD" id="cd19607">
    <property type="entry name" value="GTA_TIM-barrel-like"/>
    <property type="match status" value="1"/>
</dbReference>
<dbReference type="Pfam" id="PF13547">
    <property type="entry name" value="GTA_TIM"/>
    <property type="match status" value="1"/>
</dbReference>
<dbReference type="InterPro" id="IPR017853">
    <property type="entry name" value="GH"/>
</dbReference>
<dbReference type="Pfam" id="PF13550">
    <property type="entry name" value="Phage-tail_3"/>
    <property type="match status" value="1"/>
</dbReference>
<evidence type="ECO:0000259" key="1">
    <source>
        <dbReference type="Pfam" id="PF13547"/>
    </source>
</evidence>
<dbReference type="InterPro" id="IPR025195">
    <property type="entry name" value="GTA_TIM_dom"/>
</dbReference>
<sequence>MATIVLSAAGAAAGSALGGSVLGLSSAVLGRAVGATLGRVIDQQLLGSGSQAVETGKVERFRLTGASEGAAVGRLWGRSRVAGQVIWASRFRETVSSQGGGKGAPSRPKVKQFSYSVSLGIALCEGRIARVGRIWADGTEIEPQSLTMRVYDGAEDQLPDALIEAIEGEGRAPAYRGTAYVVIADMDLARFGNRVPQLTFEVVRRAAGAVDDLPGLVQGMALIPGTGEYALATTPVHFSYGPGQAASANVNTPSGKTDIATSLDMLQGELPNVRSVSLVVSWFASDLRAPVARIRPKVEQTKFDGQPMPWQVAGLSRRMAEVVPHVDGKPIYGGTPTDASVVEAIRALRQRGQEAVFYPFILMDQLEGNSLIDPYTGVAGQPPLPWRGRITLNFAPNHAFTTDGSRFAEDEVALFFGTARPEDFELSGQDVLYSGPDDWSYRRFILHYAYLCVLAGGVSAFCIGSELRGLTTIRGAEGRFPAVEALRTLAADVRRIVGPSCKIGYAADWSEYFGFHPEDGTGDVLFHLDPLWADPAIDFVGIDNYMPLSDWRDGDEHADASWRTIHDRDYLRSNIEGGEGFDWYYGSQAARDAQIRTPITDGAHGEPWVWRYKDLRSWWQNAHHDRIDGVRSAVSTAWVPQSKPIWFTELGCPAVDKGTNAPNLFSDPKSSENALPPYSTGARDDLIQHQYLRAMLGYWGDPAINPVSELYGAPMVDMSRAHVWAWDARPYPQFPANRALWSDGDNYSRGHWLNGRASAQALDAVIRDICAEAGVSDPDVSDVYGLVRGYAVGDLAGARAALQPLMLAYGIEAAERDGRIVFFNRDGRERVAIDAADLARTGELAGDIEHSRTPEAETAGRVRLSFVEADGAYETRAAEAIFPDEVSRTVSASEMPLVLTGAEGQAIVERWLAESRVARDRVRLALPLSSLSVGAGDVMHLSSGDYRIDRVDLGDTRRIEAVRVERGLYLPPRIDDRGVVQPAFAAPLPVHALFMDLPLLTGDEVPHAPYLAAAAVPWPGSVDLYAAIEDPGYALNVDAGYTLNTTLERSAVIGLAETPLHAAAPGRWDRGPALRVKLASGTLSSVREADLLAGANLAAIGTGDAAGWELFQFAEAELVEAGTYELRMRLRGQAGTEADMPELWPVGSTVVLIDARLSQIALPASARGLERHYRFGPGTRAFDDPSYSHARLAFDGIGLRPYAPCHLRSRKGPGGDLTLSWIRRTRIDGDSWASVEVPLGEAREVYALRVMNAAGDELRAETVTAPGWTYTAAMQAEDGAVAPFAVEVAQLSDQFGPGPYRRIEIDG</sequence>
<dbReference type="SUPFAM" id="SSF51445">
    <property type="entry name" value="(Trans)glycosidases"/>
    <property type="match status" value="1"/>
</dbReference>
<feature type="domain" description="Tip attachment protein J" evidence="2">
    <location>
        <begin position="798"/>
        <end position="951"/>
    </location>
</feature>
<evidence type="ECO:0000259" key="3">
    <source>
        <dbReference type="Pfam" id="PF23666"/>
    </source>
</evidence>
<dbReference type="InterPro" id="IPR032876">
    <property type="entry name" value="J_dom"/>
</dbReference>
<dbReference type="Pfam" id="PF23666">
    <property type="entry name" value="Rcc01698_C"/>
    <property type="match status" value="1"/>
</dbReference>
<dbReference type="Proteomes" id="UP000064912">
    <property type="component" value="Chromosome"/>
</dbReference>
<proteinExistence type="predicted"/>
<dbReference type="InterPro" id="IPR056490">
    <property type="entry name" value="Rcc01698_C"/>
</dbReference>
<evidence type="ECO:0000313" key="5">
    <source>
        <dbReference type="Proteomes" id="UP000064912"/>
    </source>
</evidence>
<protein>
    <recommendedName>
        <fullName evidence="6">Host specificity protein</fullName>
    </recommendedName>
</protein>
<dbReference type="KEGG" id="rsu:NHU_02749"/>
<feature type="domain" description="GTA TIM-barrel-like" evidence="1">
    <location>
        <begin position="439"/>
        <end position="735"/>
    </location>
</feature>
<reference evidence="4 5" key="1">
    <citation type="submission" date="2015-02" db="EMBL/GenBank/DDBJ databases">
        <title>Genome sequene of Rhodovulum sulfidophilum DSM 2351.</title>
        <authorList>
            <person name="Nagao N."/>
        </authorList>
    </citation>
    <scope>NUCLEOTIDE SEQUENCE [LARGE SCALE GENOMIC DNA]</scope>
    <source>
        <strain evidence="4 5">DSM 2351</strain>
    </source>
</reference>
<evidence type="ECO:0000313" key="4">
    <source>
        <dbReference type="EMBL" id="BAQ69896.1"/>
    </source>
</evidence>
<name>A0A0D6B4B1_RHOSU</name>
<gene>
    <name evidence="4" type="ORF">NHU_02749</name>
</gene>
<dbReference type="EMBL" id="AP014800">
    <property type="protein sequence ID" value="BAQ69896.1"/>
    <property type="molecule type" value="Genomic_DNA"/>
</dbReference>
<dbReference type="PATRIC" id="fig|35806.4.peg.2827"/>
<accession>A0A0D6B4B1</accession>
<feature type="domain" description="Rcc01698-like C-terminal" evidence="3">
    <location>
        <begin position="1051"/>
        <end position="1151"/>
    </location>
</feature>
<dbReference type="Gene3D" id="3.20.20.80">
    <property type="entry name" value="Glycosidases"/>
    <property type="match status" value="1"/>
</dbReference>
<evidence type="ECO:0000259" key="2">
    <source>
        <dbReference type="Pfam" id="PF13550"/>
    </source>
</evidence>
<evidence type="ECO:0008006" key="6">
    <source>
        <dbReference type="Google" id="ProtNLM"/>
    </source>
</evidence>